<name>A0A8H6XAN8_9AGAR</name>
<sequence>MWHMCTEAVDDSAPLLATIKTAQYSWTAIITFSEALVPRREPVTMDNVGSGFYTKWPVKVRALGDRELFWEVYEHPVQGDNNVLLLDTATGEELGNSNDNYLALTTELPEDAVEELVIMGTAVIKMLSGFMPPDM</sequence>
<dbReference type="AlphaFoldDB" id="A0A8H6XAN8"/>
<evidence type="ECO:0000313" key="1">
    <source>
        <dbReference type="EMBL" id="KAF7337785.1"/>
    </source>
</evidence>
<accession>A0A8H6XAN8</accession>
<dbReference type="EMBL" id="JACAZH010000033">
    <property type="protein sequence ID" value="KAF7337785.1"/>
    <property type="molecule type" value="Genomic_DNA"/>
</dbReference>
<evidence type="ECO:0000313" key="2">
    <source>
        <dbReference type="Proteomes" id="UP000623467"/>
    </source>
</evidence>
<keyword evidence="2" id="KW-1185">Reference proteome</keyword>
<dbReference type="OrthoDB" id="2989288at2759"/>
<organism evidence="1 2">
    <name type="scientific">Mycena sanguinolenta</name>
    <dbReference type="NCBI Taxonomy" id="230812"/>
    <lineage>
        <taxon>Eukaryota</taxon>
        <taxon>Fungi</taxon>
        <taxon>Dikarya</taxon>
        <taxon>Basidiomycota</taxon>
        <taxon>Agaricomycotina</taxon>
        <taxon>Agaricomycetes</taxon>
        <taxon>Agaricomycetidae</taxon>
        <taxon>Agaricales</taxon>
        <taxon>Marasmiineae</taxon>
        <taxon>Mycenaceae</taxon>
        <taxon>Mycena</taxon>
    </lineage>
</organism>
<proteinExistence type="predicted"/>
<reference evidence="1" key="1">
    <citation type="submission" date="2020-05" db="EMBL/GenBank/DDBJ databases">
        <title>Mycena genomes resolve the evolution of fungal bioluminescence.</title>
        <authorList>
            <person name="Tsai I.J."/>
        </authorList>
    </citation>
    <scope>NUCLEOTIDE SEQUENCE</scope>
    <source>
        <strain evidence="1">160909Yilan</strain>
    </source>
</reference>
<dbReference type="Proteomes" id="UP000623467">
    <property type="component" value="Unassembled WGS sequence"/>
</dbReference>
<protein>
    <submittedName>
        <fullName evidence="1">Uncharacterized protein</fullName>
    </submittedName>
</protein>
<gene>
    <name evidence="1" type="ORF">MSAN_02252400</name>
</gene>
<comment type="caution">
    <text evidence="1">The sequence shown here is derived from an EMBL/GenBank/DDBJ whole genome shotgun (WGS) entry which is preliminary data.</text>
</comment>